<keyword evidence="2" id="KW-1185">Reference proteome</keyword>
<dbReference type="Proteomes" id="UP000326396">
    <property type="component" value="Linkage Group LG11"/>
</dbReference>
<dbReference type="AlphaFoldDB" id="A0A5N6PPK9"/>
<protein>
    <submittedName>
        <fullName evidence="1">Uncharacterized protein</fullName>
    </submittedName>
</protein>
<evidence type="ECO:0000313" key="1">
    <source>
        <dbReference type="EMBL" id="KAD6795853.1"/>
    </source>
</evidence>
<name>A0A5N6PPK9_9ASTR</name>
<proteinExistence type="predicted"/>
<organism evidence="1 2">
    <name type="scientific">Mikania micrantha</name>
    <name type="common">bitter vine</name>
    <dbReference type="NCBI Taxonomy" id="192012"/>
    <lineage>
        <taxon>Eukaryota</taxon>
        <taxon>Viridiplantae</taxon>
        <taxon>Streptophyta</taxon>
        <taxon>Embryophyta</taxon>
        <taxon>Tracheophyta</taxon>
        <taxon>Spermatophyta</taxon>
        <taxon>Magnoliopsida</taxon>
        <taxon>eudicotyledons</taxon>
        <taxon>Gunneridae</taxon>
        <taxon>Pentapetalae</taxon>
        <taxon>asterids</taxon>
        <taxon>campanulids</taxon>
        <taxon>Asterales</taxon>
        <taxon>Asteraceae</taxon>
        <taxon>Asteroideae</taxon>
        <taxon>Heliantheae alliance</taxon>
        <taxon>Eupatorieae</taxon>
        <taxon>Mikania</taxon>
    </lineage>
</organism>
<accession>A0A5N6PPK9</accession>
<comment type="caution">
    <text evidence="1">The sequence shown here is derived from an EMBL/GenBank/DDBJ whole genome shotgun (WGS) entry which is preliminary data.</text>
</comment>
<sequence>MLVVGRGSATAEKGRRLGQEGEVSKCAFVEATNSELLQKMHEYQQQTHAQLKEDLSFLKQQAKPSYGRPWPQRYNLLPEFLRANCIDSRFPIRPTLSPNTRAVRIVLLESNVKSSLAALNKLSSLIQETGRGHNHSSAGRWKKLHSLGDLIGFASALILSPQFLNSAILHYKHKSVDSFGFADAS</sequence>
<evidence type="ECO:0000313" key="2">
    <source>
        <dbReference type="Proteomes" id="UP000326396"/>
    </source>
</evidence>
<reference evidence="1 2" key="1">
    <citation type="submission" date="2019-05" db="EMBL/GenBank/DDBJ databases">
        <title>Mikania micrantha, genome provides insights into the molecular mechanism of rapid growth.</title>
        <authorList>
            <person name="Liu B."/>
        </authorList>
    </citation>
    <scope>NUCLEOTIDE SEQUENCE [LARGE SCALE GENOMIC DNA]</scope>
    <source>
        <strain evidence="1">NLD-2019</strain>
        <tissue evidence="1">Leaf</tissue>
    </source>
</reference>
<gene>
    <name evidence="1" type="ORF">E3N88_06749</name>
</gene>
<dbReference type="EMBL" id="SZYD01000003">
    <property type="protein sequence ID" value="KAD6795853.1"/>
    <property type="molecule type" value="Genomic_DNA"/>
</dbReference>